<dbReference type="InterPro" id="IPR013525">
    <property type="entry name" value="ABC2_TM"/>
</dbReference>
<sequence>MSVQDIPFSPRRIGAIVLRHLYLMRTSWPRLVEMVYWPTVQMVLWGFISVFLQHNSSYIAQATGVLLSAVLLWDVLFRGQLGIALIFLEEIYSRNLGHLFVSPLRPGEMICGLIILSLIRTLIGVGGASIVAIPLFHFNVFDMGLPLIAFFFNLVIMAWGIGLVIAGVLLRFGLGAEGIAWAAIFALQPICAVFYPVSTLPAWLQSVAWCLPASHVFEGMRELLFNHTFNNEQLITASLLNIVWLGAGILIFLAFFRAARERGLLLQIGE</sequence>
<dbReference type="KEGG" id="mpau:ZMTM_21120"/>
<dbReference type="PANTHER" id="PTHR43027:SF1">
    <property type="entry name" value="DOXORUBICIN RESISTANCE ABC TRANSPORTER PERMEASE PROTEIN DRRC-RELATED"/>
    <property type="match status" value="1"/>
</dbReference>
<dbReference type="GO" id="GO:0140359">
    <property type="term" value="F:ABC-type transporter activity"/>
    <property type="evidence" value="ECO:0007669"/>
    <property type="project" value="InterPro"/>
</dbReference>
<feature type="transmembrane region" description="Helical" evidence="5">
    <location>
        <begin position="179"/>
        <end position="197"/>
    </location>
</feature>
<comment type="similarity">
    <text evidence="5">Belongs to the ABC-2 integral membrane protein family.</text>
</comment>
<comment type="caution">
    <text evidence="5">Lacks conserved residue(s) required for the propagation of feature annotation.</text>
</comment>
<gene>
    <name evidence="7" type="ORF">ZMTM_21120</name>
</gene>
<comment type="subcellular location">
    <subcellularLocation>
        <location evidence="5">Cell inner membrane</location>
        <topology evidence="5">Multi-pass membrane protein</topology>
    </subcellularLocation>
    <subcellularLocation>
        <location evidence="1">Membrane</location>
        <topology evidence="1">Multi-pass membrane protein</topology>
    </subcellularLocation>
</comment>
<dbReference type="AlphaFoldDB" id="A0A8D5G4K3"/>
<evidence type="ECO:0000313" key="7">
    <source>
        <dbReference type="EMBL" id="BCM25853.1"/>
    </source>
</evidence>
<organism evidence="7 8">
    <name type="scientific">Methyloradius palustris</name>
    <dbReference type="NCBI Taxonomy" id="2778876"/>
    <lineage>
        <taxon>Bacteria</taxon>
        <taxon>Pseudomonadati</taxon>
        <taxon>Pseudomonadota</taxon>
        <taxon>Betaproteobacteria</taxon>
        <taxon>Nitrosomonadales</taxon>
        <taxon>Methylophilaceae</taxon>
        <taxon>Methyloradius</taxon>
    </lineage>
</organism>
<dbReference type="RefSeq" id="WP_221763898.1">
    <property type="nucleotide sequence ID" value="NZ_AP024110.1"/>
</dbReference>
<evidence type="ECO:0000256" key="1">
    <source>
        <dbReference type="ARBA" id="ARBA00004141"/>
    </source>
</evidence>
<dbReference type="InterPro" id="IPR047817">
    <property type="entry name" value="ABC2_TM_bact-type"/>
</dbReference>
<keyword evidence="5" id="KW-0813">Transport</keyword>
<feature type="transmembrane region" description="Helical" evidence="5">
    <location>
        <begin position="109"/>
        <end position="136"/>
    </location>
</feature>
<keyword evidence="4 5" id="KW-0472">Membrane</keyword>
<keyword evidence="8" id="KW-1185">Reference proteome</keyword>
<reference evidence="7" key="1">
    <citation type="journal article" date="2021" name="Arch. Microbiol.">
        <title>Methyloradius palustris gen. nov., sp. nov., a methanol-oxidizing bacterium isolated from snow.</title>
        <authorList>
            <person name="Miyadera T."/>
            <person name="Kojima H."/>
            <person name="Fukui M."/>
        </authorList>
    </citation>
    <scope>NUCLEOTIDE SEQUENCE</scope>
    <source>
        <strain evidence="7">Zm11</strain>
    </source>
</reference>
<evidence type="ECO:0000256" key="4">
    <source>
        <dbReference type="ARBA" id="ARBA00023136"/>
    </source>
</evidence>
<dbReference type="EMBL" id="AP024110">
    <property type="protein sequence ID" value="BCM25853.1"/>
    <property type="molecule type" value="Genomic_DNA"/>
</dbReference>
<keyword evidence="5" id="KW-1003">Cell membrane</keyword>
<keyword evidence="2 5" id="KW-0812">Transmembrane</keyword>
<name>A0A8D5G4K3_9PROT</name>
<feature type="transmembrane region" description="Helical" evidence="5">
    <location>
        <begin position="148"/>
        <end position="172"/>
    </location>
</feature>
<protein>
    <recommendedName>
        <fullName evidence="5">Transport permease protein</fullName>
    </recommendedName>
</protein>
<evidence type="ECO:0000256" key="5">
    <source>
        <dbReference type="RuleBase" id="RU361157"/>
    </source>
</evidence>
<dbReference type="PANTHER" id="PTHR43027">
    <property type="entry name" value="DOXORUBICIN RESISTANCE ABC TRANSPORTER PERMEASE PROTEIN DRRC-RELATED"/>
    <property type="match status" value="1"/>
</dbReference>
<evidence type="ECO:0000256" key="2">
    <source>
        <dbReference type="ARBA" id="ARBA00022692"/>
    </source>
</evidence>
<evidence type="ECO:0000259" key="6">
    <source>
        <dbReference type="PROSITE" id="PS51012"/>
    </source>
</evidence>
<proteinExistence type="inferred from homology"/>
<keyword evidence="3 5" id="KW-1133">Transmembrane helix</keyword>
<feature type="transmembrane region" description="Helical" evidence="5">
    <location>
        <begin position="34"/>
        <end position="52"/>
    </location>
</feature>
<feature type="transmembrane region" description="Helical" evidence="5">
    <location>
        <begin position="234"/>
        <end position="256"/>
    </location>
</feature>
<dbReference type="Pfam" id="PF01061">
    <property type="entry name" value="ABC2_membrane"/>
    <property type="match status" value="1"/>
</dbReference>
<dbReference type="GO" id="GO:0005886">
    <property type="term" value="C:plasma membrane"/>
    <property type="evidence" value="ECO:0007669"/>
    <property type="project" value="UniProtKB-SubCell"/>
</dbReference>
<dbReference type="Proteomes" id="UP000826722">
    <property type="component" value="Chromosome"/>
</dbReference>
<feature type="domain" description="ABC transmembrane type-2" evidence="6">
    <location>
        <begin position="29"/>
        <end position="255"/>
    </location>
</feature>
<dbReference type="PROSITE" id="PS51012">
    <property type="entry name" value="ABC_TM2"/>
    <property type="match status" value="1"/>
</dbReference>
<evidence type="ECO:0000313" key="8">
    <source>
        <dbReference type="Proteomes" id="UP000826722"/>
    </source>
</evidence>
<dbReference type="InterPro" id="IPR052902">
    <property type="entry name" value="ABC-2_transporter"/>
</dbReference>
<evidence type="ECO:0000256" key="3">
    <source>
        <dbReference type="ARBA" id="ARBA00022989"/>
    </source>
</evidence>
<accession>A0A8D5G4K3</accession>